<dbReference type="InterPro" id="IPR051923">
    <property type="entry name" value="Glycosyl_Hydrolase_39"/>
</dbReference>
<dbReference type="Gene3D" id="3.20.20.80">
    <property type="entry name" value="Glycosidases"/>
    <property type="match status" value="1"/>
</dbReference>
<feature type="domain" description="Glycoside hydrolase family 5" evidence="4">
    <location>
        <begin position="49"/>
        <end position="274"/>
    </location>
</feature>
<dbReference type="RefSeq" id="WP_277863221.1">
    <property type="nucleotide sequence ID" value="NZ_JARRAG010000002.1"/>
</dbReference>
<feature type="chain" id="PRO_5046475797" evidence="3">
    <location>
        <begin position="25"/>
        <end position="745"/>
    </location>
</feature>
<evidence type="ECO:0000256" key="1">
    <source>
        <dbReference type="ARBA" id="ARBA00022801"/>
    </source>
</evidence>
<dbReference type="SUPFAM" id="SSF51445">
    <property type="entry name" value="(Trans)glycosidases"/>
    <property type="match status" value="1"/>
</dbReference>
<dbReference type="Proteomes" id="UP001216907">
    <property type="component" value="Unassembled WGS sequence"/>
</dbReference>
<name>A0ABT6FH91_9BACT</name>
<dbReference type="PANTHER" id="PTHR12631">
    <property type="entry name" value="ALPHA-L-IDURONIDASE"/>
    <property type="match status" value="1"/>
</dbReference>
<dbReference type="EMBL" id="JARRAG010000002">
    <property type="protein sequence ID" value="MDG3006930.1"/>
    <property type="molecule type" value="Genomic_DNA"/>
</dbReference>
<proteinExistence type="predicted"/>
<keyword evidence="2" id="KW-0326">Glycosidase</keyword>
<evidence type="ECO:0000256" key="2">
    <source>
        <dbReference type="ARBA" id="ARBA00023295"/>
    </source>
</evidence>
<gene>
    <name evidence="5" type="ORF">PZE19_24425</name>
</gene>
<protein>
    <submittedName>
        <fullName evidence="5">Cellulase family glycosylhydrolase</fullName>
    </submittedName>
</protein>
<dbReference type="PANTHER" id="PTHR12631:SF10">
    <property type="entry name" value="BETA-XYLOSIDASE-LIKE PROTEIN-RELATED"/>
    <property type="match status" value="1"/>
</dbReference>
<reference evidence="5 6" key="1">
    <citation type="submission" date="2023-03" db="EMBL/GenBank/DDBJ databases">
        <title>Paludisphaera mucosa sp. nov. a novel planctomycete from northern fen.</title>
        <authorList>
            <person name="Ivanova A."/>
        </authorList>
    </citation>
    <scope>NUCLEOTIDE SEQUENCE [LARGE SCALE GENOMIC DNA]</scope>
    <source>
        <strain evidence="5 6">Pla2</strain>
    </source>
</reference>
<comment type="caution">
    <text evidence="5">The sequence shown here is derived from an EMBL/GenBank/DDBJ whole genome shotgun (WGS) entry which is preliminary data.</text>
</comment>
<feature type="signal peptide" evidence="3">
    <location>
        <begin position="1"/>
        <end position="24"/>
    </location>
</feature>
<organism evidence="5 6">
    <name type="scientific">Paludisphaera mucosa</name>
    <dbReference type="NCBI Taxonomy" id="3030827"/>
    <lineage>
        <taxon>Bacteria</taxon>
        <taxon>Pseudomonadati</taxon>
        <taxon>Planctomycetota</taxon>
        <taxon>Planctomycetia</taxon>
        <taxon>Isosphaerales</taxon>
        <taxon>Isosphaeraceae</taxon>
        <taxon>Paludisphaera</taxon>
    </lineage>
</organism>
<evidence type="ECO:0000313" key="6">
    <source>
        <dbReference type="Proteomes" id="UP001216907"/>
    </source>
</evidence>
<evidence type="ECO:0000313" key="5">
    <source>
        <dbReference type="EMBL" id="MDG3006930.1"/>
    </source>
</evidence>
<sequence length="745" mass="81771">MTLSLPRLLLPMAATALLAGTLRAKDGLPPPVVPEGFGVNIHFTDPAAGEMERFAEGGFKWVRMDFHWEGVEREPGKYDFSAYDRLVGHLDKVGARAYFIFDYGHRRYDEGLSPHTPEGRAAFAAFAKAGAAHFKGRKVIWEIWNEPNISFWKPQPNADDYAKLANETARAVHAGDPDAFIMAPASSAFPWDFFETLFASGILEHIDAVSVHPYRESHPETAAEDYGRLRSMIARYASPGRRMLPIVSGEWGYSTAEKRFSEDEQARYIVREYLSNLANGVNLSIFYDWKDDGPDPKENEHRFGTVHQDLSPKPSFLAAKRLMQTLRGYGYRHRLQGANSAEWKLLFQKKADGSAAIVSWTTDANAPDAARTPSIRLVKNSDPDAADLRTLAAIVVEAGPLVEGRDAPPKLQARINGSQPKAAELEFRVAGTSEKLPATSHSIGGVQTVELSLPAHPMRTPRRDVPLEISYKGRPLPALAALQVWRIDPLSLAVAPRGSEFEAVIANPSKLPFRSRLVARNRDGEETASAVVAIGKGEAEGRASLEVKASEVDFALVDADGAAVVEPISGRFERLLGPSHRDMQGAFEAVLFVDNAATPGKPLEASMTSVGGRSERTLQVPFRFDPGWRYLGVQPRRPLPIPAKAREVLFWIKGDDSHAYLRCRIRDASGQTFQPDLGRLDGDGWRIVRIPLDGSAPGGHWGGAGDGVPHLPLAWESVLLLDSPDRDKGGSGSLLFASPSYRMDR</sequence>
<keyword evidence="1" id="KW-0378">Hydrolase</keyword>
<dbReference type="InterPro" id="IPR017853">
    <property type="entry name" value="GH"/>
</dbReference>
<keyword evidence="3" id="KW-0732">Signal</keyword>
<keyword evidence="6" id="KW-1185">Reference proteome</keyword>
<evidence type="ECO:0000259" key="4">
    <source>
        <dbReference type="Pfam" id="PF00150"/>
    </source>
</evidence>
<evidence type="ECO:0000256" key="3">
    <source>
        <dbReference type="SAM" id="SignalP"/>
    </source>
</evidence>
<dbReference type="Pfam" id="PF00150">
    <property type="entry name" value="Cellulase"/>
    <property type="match status" value="1"/>
</dbReference>
<accession>A0ABT6FH91</accession>
<dbReference type="InterPro" id="IPR001547">
    <property type="entry name" value="Glyco_hydro_5"/>
</dbReference>